<name>A0AAD4BSU9_BOLED</name>
<dbReference type="AlphaFoldDB" id="A0AAD4BSU9"/>
<proteinExistence type="predicted"/>
<comment type="caution">
    <text evidence="1">The sequence shown here is derived from an EMBL/GenBank/DDBJ whole genome shotgun (WGS) entry which is preliminary data.</text>
</comment>
<protein>
    <submittedName>
        <fullName evidence="1">Uncharacterized protein</fullName>
    </submittedName>
</protein>
<sequence length="103" mass="11601">MRLVEKGSGDPPVPLTAFPTTLWLPSRNSSSASCRNIPRLREGRRLCSSSWRVCIAWMAISVLYKRLWNSSRPLSLPGTHTLSWTRLTRPEYADPTGLGMSRT</sequence>
<reference evidence="1" key="1">
    <citation type="submission" date="2019-10" db="EMBL/GenBank/DDBJ databases">
        <authorList>
            <consortium name="DOE Joint Genome Institute"/>
            <person name="Kuo A."/>
            <person name="Miyauchi S."/>
            <person name="Kiss E."/>
            <person name="Drula E."/>
            <person name="Kohler A."/>
            <person name="Sanchez-Garcia M."/>
            <person name="Andreopoulos B."/>
            <person name="Barry K.W."/>
            <person name="Bonito G."/>
            <person name="Buee M."/>
            <person name="Carver A."/>
            <person name="Chen C."/>
            <person name="Cichocki N."/>
            <person name="Clum A."/>
            <person name="Culley D."/>
            <person name="Crous P.W."/>
            <person name="Fauchery L."/>
            <person name="Girlanda M."/>
            <person name="Hayes R."/>
            <person name="Keri Z."/>
            <person name="LaButti K."/>
            <person name="Lipzen A."/>
            <person name="Lombard V."/>
            <person name="Magnuson J."/>
            <person name="Maillard F."/>
            <person name="Morin E."/>
            <person name="Murat C."/>
            <person name="Nolan M."/>
            <person name="Ohm R."/>
            <person name="Pangilinan J."/>
            <person name="Pereira M."/>
            <person name="Perotto S."/>
            <person name="Peter M."/>
            <person name="Riley R."/>
            <person name="Sitrit Y."/>
            <person name="Stielow B."/>
            <person name="Szollosi G."/>
            <person name="Zifcakova L."/>
            <person name="Stursova M."/>
            <person name="Spatafora J.W."/>
            <person name="Tedersoo L."/>
            <person name="Vaario L.-M."/>
            <person name="Yamada A."/>
            <person name="Yan M."/>
            <person name="Wang P."/>
            <person name="Xu J."/>
            <person name="Bruns T."/>
            <person name="Baldrian P."/>
            <person name="Vilgalys R."/>
            <person name="Henrissat B."/>
            <person name="Grigoriev I.V."/>
            <person name="Hibbett D."/>
            <person name="Nagy L.G."/>
            <person name="Martin F.M."/>
        </authorList>
    </citation>
    <scope>NUCLEOTIDE SEQUENCE</scope>
    <source>
        <strain evidence="1">BED1</strain>
    </source>
</reference>
<dbReference type="Proteomes" id="UP001194468">
    <property type="component" value="Unassembled WGS sequence"/>
</dbReference>
<reference evidence="1" key="2">
    <citation type="journal article" date="2020" name="Nat. Commun.">
        <title>Large-scale genome sequencing of mycorrhizal fungi provides insights into the early evolution of symbiotic traits.</title>
        <authorList>
            <person name="Miyauchi S."/>
            <person name="Kiss E."/>
            <person name="Kuo A."/>
            <person name="Drula E."/>
            <person name="Kohler A."/>
            <person name="Sanchez-Garcia M."/>
            <person name="Morin E."/>
            <person name="Andreopoulos B."/>
            <person name="Barry K.W."/>
            <person name="Bonito G."/>
            <person name="Buee M."/>
            <person name="Carver A."/>
            <person name="Chen C."/>
            <person name="Cichocki N."/>
            <person name="Clum A."/>
            <person name="Culley D."/>
            <person name="Crous P.W."/>
            <person name="Fauchery L."/>
            <person name="Girlanda M."/>
            <person name="Hayes R.D."/>
            <person name="Keri Z."/>
            <person name="LaButti K."/>
            <person name="Lipzen A."/>
            <person name="Lombard V."/>
            <person name="Magnuson J."/>
            <person name="Maillard F."/>
            <person name="Murat C."/>
            <person name="Nolan M."/>
            <person name="Ohm R.A."/>
            <person name="Pangilinan J."/>
            <person name="Pereira M.F."/>
            <person name="Perotto S."/>
            <person name="Peter M."/>
            <person name="Pfister S."/>
            <person name="Riley R."/>
            <person name="Sitrit Y."/>
            <person name="Stielow J.B."/>
            <person name="Szollosi G."/>
            <person name="Zifcakova L."/>
            <person name="Stursova M."/>
            <person name="Spatafora J.W."/>
            <person name="Tedersoo L."/>
            <person name="Vaario L.M."/>
            <person name="Yamada A."/>
            <person name="Yan M."/>
            <person name="Wang P."/>
            <person name="Xu J."/>
            <person name="Bruns T."/>
            <person name="Baldrian P."/>
            <person name="Vilgalys R."/>
            <person name="Dunand C."/>
            <person name="Henrissat B."/>
            <person name="Grigoriev I.V."/>
            <person name="Hibbett D."/>
            <person name="Nagy L.G."/>
            <person name="Martin F.M."/>
        </authorList>
    </citation>
    <scope>NUCLEOTIDE SEQUENCE</scope>
    <source>
        <strain evidence="1">BED1</strain>
    </source>
</reference>
<keyword evidence="2" id="KW-1185">Reference proteome</keyword>
<accession>A0AAD4BSU9</accession>
<gene>
    <name evidence="1" type="ORF">L210DRAFT_203564</name>
</gene>
<evidence type="ECO:0000313" key="1">
    <source>
        <dbReference type="EMBL" id="KAF8438885.1"/>
    </source>
</evidence>
<dbReference type="EMBL" id="WHUW01000015">
    <property type="protein sequence ID" value="KAF8438885.1"/>
    <property type="molecule type" value="Genomic_DNA"/>
</dbReference>
<organism evidence="1 2">
    <name type="scientific">Boletus edulis BED1</name>
    <dbReference type="NCBI Taxonomy" id="1328754"/>
    <lineage>
        <taxon>Eukaryota</taxon>
        <taxon>Fungi</taxon>
        <taxon>Dikarya</taxon>
        <taxon>Basidiomycota</taxon>
        <taxon>Agaricomycotina</taxon>
        <taxon>Agaricomycetes</taxon>
        <taxon>Agaricomycetidae</taxon>
        <taxon>Boletales</taxon>
        <taxon>Boletineae</taxon>
        <taxon>Boletaceae</taxon>
        <taxon>Boletoideae</taxon>
        <taxon>Boletus</taxon>
    </lineage>
</organism>
<evidence type="ECO:0000313" key="2">
    <source>
        <dbReference type="Proteomes" id="UP001194468"/>
    </source>
</evidence>